<dbReference type="GO" id="GO:0046819">
    <property type="term" value="P:protein secretion by the type V secretion system"/>
    <property type="evidence" value="ECO:0007669"/>
    <property type="project" value="TreeGrafter"/>
</dbReference>
<dbReference type="EMBL" id="KZ155819">
    <property type="protein sequence ID" value="OUS44499.1"/>
    <property type="molecule type" value="Genomic_DNA"/>
</dbReference>
<organism evidence="6">
    <name type="scientific">Ostreococcus tauri</name>
    <name type="common">Marine green alga</name>
    <dbReference type="NCBI Taxonomy" id="70448"/>
    <lineage>
        <taxon>Eukaryota</taxon>
        <taxon>Viridiplantae</taxon>
        <taxon>Chlorophyta</taxon>
        <taxon>Mamiellophyceae</taxon>
        <taxon>Mamiellales</taxon>
        <taxon>Bathycoccaceae</taxon>
        <taxon>Ostreococcus</taxon>
    </lineage>
</organism>
<dbReference type="InterPro" id="IPR005565">
    <property type="entry name" value="Hemolysn_activator_HlyB_C"/>
</dbReference>
<accession>A0A1Y5I4S1</accession>
<dbReference type="Proteomes" id="UP000195557">
    <property type="component" value="Unassembled WGS sequence"/>
</dbReference>
<feature type="domain" description="Polypeptide-transport-associated ShlB-type" evidence="5">
    <location>
        <begin position="41"/>
        <end position="116"/>
    </location>
</feature>
<dbReference type="PANTHER" id="PTHR34597:SF6">
    <property type="entry name" value="BLR6126 PROTEIN"/>
    <property type="match status" value="1"/>
</dbReference>
<dbReference type="PANTHER" id="PTHR34597">
    <property type="entry name" value="SLR1661 PROTEIN"/>
    <property type="match status" value="1"/>
</dbReference>
<feature type="domain" description="Haemolysin activator HlyB C-terminal" evidence="4">
    <location>
        <begin position="187"/>
        <end position="485"/>
    </location>
</feature>
<keyword evidence="1" id="KW-1134">Transmembrane beta strand</keyword>
<reference evidence="6" key="1">
    <citation type="submission" date="2017-04" db="EMBL/GenBank/DDBJ databases">
        <title>Population genomics of picophytoplankton unveils novel chromosome hypervariability.</title>
        <authorList>
            <consortium name="DOE Joint Genome Institute"/>
            <person name="Blanc-Mathieu R."/>
            <person name="Krasovec M."/>
            <person name="Hebrard M."/>
            <person name="Yau S."/>
            <person name="Desgranges E."/>
            <person name="Martin J."/>
            <person name="Schackwitz W."/>
            <person name="Kuo A."/>
            <person name="Salin G."/>
            <person name="Donnadieu C."/>
            <person name="Desdevises Y."/>
            <person name="Sanchez-Ferandin S."/>
            <person name="Moreau H."/>
            <person name="Rivals E."/>
            <person name="Grigoriev I.V."/>
            <person name="Grimsley N."/>
            <person name="Eyre-Walker A."/>
            <person name="Piganeau G."/>
        </authorList>
    </citation>
    <scope>NUCLEOTIDE SEQUENCE [LARGE SCALE GENOMIC DNA]</scope>
    <source>
        <strain evidence="6">RCC 1115</strain>
    </source>
</reference>
<gene>
    <name evidence="6" type="ORF">BE221DRAFT_201144</name>
</gene>
<dbReference type="Gene3D" id="2.40.160.50">
    <property type="entry name" value="membrane protein fhac: a member of the omp85/tpsb transporter family"/>
    <property type="match status" value="1"/>
</dbReference>
<evidence type="ECO:0000256" key="1">
    <source>
        <dbReference type="ARBA" id="ARBA00022452"/>
    </source>
</evidence>
<sequence>MITVSSVLAIPAHALSSLLRGRLESPENVAPSCQLGDEGCFTLLGVSVVGAVTISPEQLSFSYDKQLAKPTQMSDLVIIADRITQAYRDEGYFLSQAVVDRQALESGIATITVIEGHISQVEFDGTRTDLASPIMKGFTDAPIAHLPDLDRRLARIKAIRGMSVTSRIRPDPEDPSRHELVLTTDFDPVEGYAGLSNRGSERVGPLQAYGGVAFNSVLADRDQFRLNVFTTPVDPGEYARVSANYRYSFQPGDSLIFGAATALSQDGHNPNSPEIGGESLSLWMKYERPLIQRRTHRLYASVQFDAAHLENDWTSGGGYRDELRVARVALRGLQTDDGSKTYFFVELSSGLDILGASGESVEFRSRYDADASFTKLYAKTSYYHDIGKYFGIYALLWGQVSDGPLLSAEEFSVGGPVMGRGYGYGEISGDEGIAGLLELRAGFSPESDLISFAQGYVSYDAAMVWNDTPTGVRQKDMESAALGLRINILDRLSAGIELAKPLTRTPYDEDNRDWQQFFQMSVTY</sequence>
<dbReference type="InterPro" id="IPR051544">
    <property type="entry name" value="TPS_OM_transporter"/>
</dbReference>
<keyword evidence="3" id="KW-0998">Cell outer membrane</keyword>
<dbReference type="AlphaFoldDB" id="A0A1Y5I4S1"/>
<dbReference type="Pfam" id="PF08479">
    <property type="entry name" value="POTRA_2"/>
    <property type="match status" value="1"/>
</dbReference>
<keyword evidence="1" id="KW-0472">Membrane</keyword>
<evidence type="ECO:0000256" key="3">
    <source>
        <dbReference type="ARBA" id="ARBA00023237"/>
    </source>
</evidence>
<evidence type="ECO:0000259" key="4">
    <source>
        <dbReference type="Pfam" id="PF03865"/>
    </source>
</evidence>
<evidence type="ECO:0000313" key="6">
    <source>
        <dbReference type="EMBL" id="OUS44499.1"/>
    </source>
</evidence>
<dbReference type="InterPro" id="IPR013686">
    <property type="entry name" value="Polypept-transport_assoc_ShlB"/>
</dbReference>
<proteinExistence type="predicted"/>
<name>A0A1Y5I4S1_OSTTA</name>
<dbReference type="Gene3D" id="3.10.20.310">
    <property type="entry name" value="membrane protein fhac"/>
    <property type="match status" value="1"/>
</dbReference>
<dbReference type="Pfam" id="PF03865">
    <property type="entry name" value="ShlB"/>
    <property type="match status" value="1"/>
</dbReference>
<evidence type="ECO:0000256" key="2">
    <source>
        <dbReference type="ARBA" id="ARBA00022692"/>
    </source>
</evidence>
<evidence type="ECO:0000259" key="5">
    <source>
        <dbReference type="Pfam" id="PF08479"/>
    </source>
</evidence>
<protein>
    <submittedName>
        <fullName evidence="6">Uncharacterized protein</fullName>
    </submittedName>
</protein>
<keyword evidence="2" id="KW-0812">Transmembrane</keyword>
<dbReference type="GO" id="GO:0008320">
    <property type="term" value="F:protein transmembrane transporter activity"/>
    <property type="evidence" value="ECO:0007669"/>
    <property type="project" value="TreeGrafter"/>
</dbReference>